<evidence type="ECO:0000256" key="1">
    <source>
        <dbReference type="ARBA" id="ARBA00006484"/>
    </source>
</evidence>
<keyword evidence="5" id="KW-1185">Reference proteome</keyword>
<dbReference type="NCBIfam" id="NF004826">
    <property type="entry name" value="PRK06182.1"/>
    <property type="match status" value="1"/>
</dbReference>
<dbReference type="Proteomes" id="UP001501371">
    <property type="component" value="Unassembled WGS sequence"/>
</dbReference>
<dbReference type="PANTHER" id="PTHR43976">
    <property type="entry name" value="SHORT CHAIN DEHYDROGENASE"/>
    <property type="match status" value="1"/>
</dbReference>
<dbReference type="SUPFAM" id="SSF51735">
    <property type="entry name" value="NAD(P)-binding Rossmann-fold domains"/>
    <property type="match status" value="1"/>
</dbReference>
<reference evidence="4 5" key="1">
    <citation type="journal article" date="2019" name="Int. J. Syst. Evol. Microbiol.">
        <title>The Global Catalogue of Microorganisms (GCM) 10K type strain sequencing project: providing services to taxonomists for standard genome sequencing and annotation.</title>
        <authorList>
            <consortium name="The Broad Institute Genomics Platform"/>
            <consortium name="The Broad Institute Genome Sequencing Center for Infectious Disease"/>
            <person name="Wu L."/>
            <person name="Ma J."/>
        </authorList>
    </citation>
    <scope>NUCLEOTIDE SEQUENCE [LARGE SCALE GENOMIC DNA]</scope>
    <source>
        <strain evidence="4 5">JCM 12696</strain>
    </source>
</reference>
<proteinExistence type="inferred from homology"/>
<dbReference type="PRINTS" id="PR00080">
    <property type="entry name" value="SDRFAMILY"/>
</dbReference>
<evidence type="ECO:0000256" key="3">
    <source>
        <dbReference type="RuleBase" id="RU000363"/>
    </source>
</evidence>
<organism evidence="4 5">
    <name type="scientific">Streptomyces hebeiensis</name>
    <dbReference type="NCBI Taxonomy" id="229486"/>
    <lineage>
        <taxon>Bacteria</taxon>
        <taxon>Bacillati</taxon>
        <taxon>Actinomycetota</taxon>
        <taxon>Actinomycetes</taxon>
        <taxon>Kitasatosporales</taxon>
        <taxon>Streptomycetaceae</taxon>
        <taxon>Streptomyces</taxon>
    </lineage>
</organism>
<dbReference type="EMBL" id="BAAAKV010000161">
    <property type="protein sequence ID" value="GAA1203470.1"/>
    <property type="molecule type" value="Genomic_DNA"/>
</dbReference>
<dbReference type="Gene3D" id="3.40.50.720">
    <property type="entry name" value="NAD(P)-binding Rossmann-like Domain"/>
    <property type="match status" value="1"/>
</dbReference>
<gene>
    <name evidence="4" type="ORF">GCM10009654_68730</name>
</gene>
<dbReference type="CDD" id="cd05374">
    <property type="entry name" value="17beta-HSD-like_SDR_c"/>
    <property type="match status" value="1"/>
</dbReference>
<name>A0ABN1VB87_9ACTN</name>
<dbReference type="PRINTS" id="PR00081">
    <property type="entry name" value="GDHRDH"/>
</dbReference>
<dbReference type="PANTHER" id="PTHR43976:SF16">
    <property type="entry name" value="SHORT-CHAIN DEHYDROGENASE_REDUCTASE FAMILY PROTEIN"/>
    <property type="match status" value="1"/>
</dbReference>
<evidence type="ECO:0000313" key="4">
    <source>
        <dbReference type="EMBL" id="GAA1203470.1"/>
    </source>
</evidence>
<keyword evidence="2" id="KW-0560">Oxidoreductase</keyword>
<dbReference type="RefSeq" id="WP_344285762.1">
    <property type="nucleotide sequence ID" value="NZ_BAAAKV010000161.1"/>
</dbReference>
<sequence length="277" mass="29443">MPAKTALITGASSGIGKATALKLLDLGYTVYGAARNSDRLAAVARARVLPLVMDVTDDESMRMGVGRIIAETGRIDVLVNSAGYGSYGAVEDVTPQEARHQAEVNVFGAMRLTQLVLPHMRRQHSGTIVNVTSMGGRFHSPLGGWYHAGKYALEALSDCLRLETKPFGIDVVIIEPGNIRTEGSGVTARKLREASGEGPYATQATAVLTALTSEANARRESQPSVVADAIAKAVSARRPRTRYVAGFGARPLIAVRGIVSDRMFDSLMSRAIGIPHS</sequence>
<dbReference type="Pfam" id="PF00106">
    <property type="entry name" value="adh_short"/>
    <property type="match status" value="1"/>
</dbReference>
<evidence type="ECO:0000313" key="5">
    <source>
        <dbReference type="Proteomes" id="UP001501371"/>
    </source>
</evidence>
<accession>A0ABN1VB87</accession>
<dbReference type="InterPro" id="IPR002347">
    <property type="entry name" value="SDR_fam"/>
</dbReference>
<comment type="caution">
    <text evidence="4">The sequence shown here is derived from an EMBL/GenBank/DDBJ whole genome shotgun (WGS) entry which is preliminary data.</text>
</comment>
<dbReference type="InterPro" id="IPR036291">
    <property type="entry name" value="NAD(P)-bd_dom_sf"/>
</dbReference>
<dbReference type="InterPro" id="IPR051911">
    <property type="entry name" value="SDR_oxidoreductase"/>
</dbReference>
<comment type="similarity">
    <text evidence="1 3">Belongs to the short-chain dehydrogenases/reductases (SDR) family.</text>
</comment>
<evidence type="ECO:0000256" key="2">
    <source>
        <dbReference type="ARBA" id="ARBA00023002"/>
    </source>
</evidence>
<protein>
    <submittedName>
        <fullName evidence="4">Oxidoreductase</fullName>
    </submittedName>
</protein>